<evidence type="ECO:0000313" key="2">
    <source>
        <dbReference type="EMBL" id="MFH0247633.1"/>
    </source>
</evidence>
<dbReference type="RefSeq" id="WP_279948496.1">
    <property type="nucleotide sequence ID" value="NZ_BAABEN010000003.1"/>
</dbReference>
<keyword evidence="3" id="KW-1185">Reference proteome</keyword>
<comment type="caution">
    <text evidence="2">The sequence shown here is derived from an EMBL/GenBank/DDBJ whole genome shotgun (WGS) entry which is preliminary data.</text>
</comment>
<protein>
    <submittedName>
        <fullName evidence="2">Alpha/beta hydrolase</fullName>
    </submittedName>
</protein>
<dbReference type="EMBL" id="JBIHMK010000012">
    <property type="protein sequence ID" value="MFH0247633.1"/>
    <property type="molecule type" value="Genomic_DNA"/>
</dbReference>
<accession>A0ABW7HP55</accession>
<evidence type="ECO:0000259" key="1">
    <source>
        <dbReference type="Pfam" id="PF08386"/>
    </source>
</evidence>
<dbReference type="InterPro" id="IPR013595">
    <property type="entry name" value="Pept_S33_TAP-like_C"/>
</dbReference>
<proteinExistence type="predicted"/>
<organism evidence="2 3">
    <name type="scientific">Streptomyces chitinivorans</name>
    <dbReference type="NCBI Taxonomy" id="1257027"/>
    <lineage>
        <taxon>Bacteria</taxon>
        <taxon>Bacillati</taxon>
        <taxon>Actinomycetota</taxon>
        <taxon>Actinomycetes</taxon>
        <taxon>Kitasatosporales</taxon>
        <taxon>Streptomycetaceae</taxon>
        <taxon>Streptomyces</taxon>
    </lineage>
</organism>
<keyword evidence="2" id="KW-0378">Hydrolase</keyword>
<dbReference type="Pfam" id="PF08386">
    <property type="entry name" value="Abhydrolase_4"/>
    <property type="match status" value="1"/>
</dbReference>
<dbReference type="Proteomes" id="UP001607069">
    <property type="component" value="Unassembled WGS sequence"/>
</dbReference>
<name>A0ABW7HP55_9ACTN</name>
<reference evidence="2 3" key="1">
    <citation type="submission" date="2024-10" db="EMBL/GenBank/DDBJ databases">
        <authorList>
            <person name="Cho J.-C."/>
        </authorList>
    </citation>
    <scope>NUCLEOTIDE SEQUENCE [LARGE SCALE GENOMIC DNA]</scope>
    <source>
        <strain evidence="2 3">KCTC29696</strain>
    </source>
</reference>
<dbReference type="GO" id="GO:0016787">
    <property type="term" value="F:hydrolase activity"/>
    <property type="evidence" value="ECO:0007669"/>
    <property type="project" value="UniProtKB-KW"/>
</dbReference>
<dbReference type="InterPro" id="IPR029058">
    <property type="entry name" value="AB_hydrolase_fold"/>
</dbReference>
<feature type="domain" description="Peptidase S33 tripeptidyl aminopeptidase-like C-terminal" evidence="1">
    <location>
        <begin position="379"/>
        <end position="449"/>
    </location>
</feature>
<sequence length="466" mass="50467">MRRKRGMPGTRNPGRAKAVRWFAGVAALAAVVLAGLHAHRADERGQSTAPKPQPCADETVRCHLLPTGVWAVIYTPPGEDGAQATRTPGERDGLVLWDPGRPGLRPLDAVAARSLLPSWLGHRAVATFVEPWAVHGVGAECLETVTDVSKGGELSEWQTKNWPDDFQNSCDMDLYRLDRAEYRESFKELVEKEGEISGVYAQSFGAVRATAVMPELERTGGWAVMDAPAPPPGTSATTLMTERSLAVEAGLQDVMECDESDAASDCRQKLHRTLRDMGYDGTQTGLAGGVEEYERMTALFSLSRDLGKNAEPLREILTDWPDIGKAGKGIVESSSRSYTRRHRDGQVLPEFVGYLANVCTAYRGWGTGAGSPERNPLGSALSRMHRPCSVMPAGADSTWTMPEAKEAPRLLLLVNSLDPVTPPYAAEAWAGEYPDAERLAYRCPGHTKAPEKLDGEVSAWVTGSVG</sequence>
<evidence type="ECO:0000313" key="3">
    <source>
        <dbReference type="Proteomes" id="UP001607069"/>
    </source>
</evidence>
<gene>
    <name evidence="2" type="ORF">ACG5V6_05350</name>
</gene>
<dbReference type="SUPFAM" id="SSF53474">
    <property type="entry name" value="alpha/beta-Hydrolases"/>
    <property type="match status" value="1"/>
</dbReference>